<dbReference type="GO" id="GO:0000775">
    <property type="term" value="C:chromosome, centromeric region"/>
    <property type="evidence" value="ECO:0007669"/>
    <property type="project" value="UniProtKB-SubCell"/>
</dbReference>
<feature type="coiled-coil region" evidence="10">
    <location>
        <begin position="296"/>
        <end position="323"/>
    </location>
</feature>
<evidence type="ECO:0000256" key="5">
    <source>
        <dbReference type="ARBA" id="ARBA00022454"/>
    </source>
</evidence>
<dbReference type="EMBL" id="RCHS01001351">
    <property type="protein sequence ID" value="RMX53970.1"/>
    <property type="molecule type" value="Genomic_DNA"/>
</dbReference>
<dbReference type="OrthoDB" id="5980725at2759"/>
<dbReference type="InterPro" id="IPR025214">
    <property type="entry name" value="CENP-U"/>
</dbReference>
<feature type="region of interest" description="Disordered" evidence="11">
    <location>
        <begin position="1"/>
        <end position="39"/>
    </location>
</feature>
<keyword evidence="13" id="KW-1185">Reference proteome</keyword>
<protein>
    <recommendedName>
        <fullName evidence="4">Centromere protein U</fullName>
    </recommendedName>
    <alternativeName>
        <fullName evidence="9">MLF1-interacting protein</fullName>
    </alternativeName>
</protein>
<evidence type="ECO:0000256" key="9">
    <source>
        <dbReference type="ARBA" id="ARBA00031456"/>
    </source>
</evidence>
<organism evidence="12 13">
    <name type="scientific">Pocillopora damicornis</name>
    <name type="common">Cauliflower coral</name>
    <name type="synonym">Millepora damicornis</name>
    <dbReference type="NCBI Taxonomy" id="46731"/>
    <lineage>
        <taxon>Eukaryota</taxon>
        <taxon>Metazoa</taxon>
        <taxon>Cnidaria</taxon>
        <taxon>Anthozoa</taxon>
        <taxon>Hexacorallia</taxon>
        <taxon>Scleractinia</taxon>
        <taxon>Astrocoeniina</taxon>
        <taxon>Pocilloporidae</taxon>
        <taxon>Pocillopora</taxon>
    </lineage>
</organism>
<name>A0A3M6UJX3_POCDA</name>
<dbReference type="PANTHER" id="PTHR32222">
    <property type="entry name" value="CENTROMERE PROTEIN U"/>
    <property type="match status" value="1"/>
</dbReference>
<evidence type="ECO:0000313" key="12">
    <source>
        <dbReference type="EMBL" id="RMX53970.1"/>
    </source>
</evidence>
<dbReference type="Pfam" id="PF13097">
    <property type="entry name" value="CENP-U"/>
    <property type="match status" value="1"/>
</dbReference>
<reference evidence="12 13" key="1">
    <citation type="journal article" date="2018" name="Sci. Rep.">
        <title>Comparative analysis of the Pocillopora damicornis genome highlights role of immune system in coral evolution.</title>
        <authorList>
            <person name="Cunning R."/>
            <person name="Bay R.A."/>
            <person name="Gillette P."/>
            <person name="Baker A.C."/>
            <person name="Traylor-Knowles N."/>
        </authorList>
    </citation>
    <scope>NUCLEOTIDE SEQUENCE [LARGE SCALE GENOMIC DNA]</scope>
    <source>
        <strain evidence="12">RSMAS</strain>
        <tissue evidence="12">Whole animal</tissue>
    </source>
</reference>
<evidence type="ECO:0000256" key="3">
    <source>
        <dbReference type="ARBA" id="ARBA00010440"/>
    </source>
</evidence>
<evidence type="ECO:0000256" key="6">
    <source>
        <dbReference type="ARBA" id="ARBA00023054"/>
    </source>
</evidence>
<accession>A0A3M6UJX3</accession>
<keyword evidence="7" id="KW-0539">Nucleus</keyword>
<feature type="region of interest" description="Disordered" evidence="11">
    <location>
        <begin position="162"/>
        <end position="217"/>
    </location>
</feature>
<keyword evidence="6 10" id="KW-0175">Coiled coil</keyword>
<evidence type="ECO:0000256" key="1">
    <source>
        <dbReference type="ARBA" id="ARBA00004123"/>
    </source>
</evidence>
<evidence type="ECO:0000256" key="8">
    <source>
        <dbReference type="ARBA" id="ARBA00023328"/>
    </source>
</evidence>
<comment type="subcellular location">
    <subcellularLocation>
        <location evidence="2">Chromosome</location>
        <location evidence="2">Centromere</location>
    </subcellularLocation>
    <subcellularLocation>
        <location evidence="1">Nucleus</location>
    </subcellularLocation>
</comment>
<dbReference type="GO" id="GO:0005634">
    <property type="term" value="C:nucleus"/>
    <property type="evidence" value="ECO:0007669"/>
    <property type="project" value="UniProtKB-SubCell"/>
</dbReference>
<sequence>MAAELEDARDHLSQNSRASVRFTRQAGLERRRPSKRQTTLRSFKINTNWRDRSTQVATTTTAISRQGLPDALPSGRELSPVPPTPDQGPPNNSRDSLRSPLIESLVASKSNVTHHLEVLQDSSPVIPRQSSVVTDHEQLLLVSHSRTPDGSPSSIILYSSEDETKTDQGSMVRTPNQSPQKLLSDKTPVSGPVAFKTRNSRKRKGKVAEPTGDEEMESLENEYRKNNFVRLFNADHGRKKRMSEITDLDVILTAVEEEALEIRNDIETTAGKQAIKELFIQMRKTFSETIDIHRENQMILLKIEQEEKKVQQNQERQKALEDFSSFLVNLEALQNECRKEMSSKKASTQDYGSCDNLPSLLIEGHSSLTAATQLRSINELLKQRQ</sequence>
<evidence type="ECO:0000256" key="2">
    <source>
        <dbReference type="ARBA" id="ARBA00004584"/>
    </source>
</evidence>
<evidence type="ECO:0000256" key="11">
    <source>
        <dbReference type="SAM" id="MobiDB-lite"/>
    </source>
</evidence>
<proteinExistence type="inferred from homology"/>
<dbReference type="PANTHER" id="PTHR32222:SF1">
    <property type="entry name" value="CENTROMERE PROTEIN U"/>
    <property type="match status" value="1"/>
</dbReference>
<keyword evidence="5" id="KW-0158">Chromosome</keyword>
<evidence type="ECO:0000256" key="4">
    <source>
        <dbReference type="ARBA" id="ARBA00016402"/>
    </source>
</evidence>
<feature type="compositionally biased region" description="Basic and acidic residues" evidence="11">
    <location>
        <begin position="1"/>
        <end position="12"/>
    </location>
</feature>
<keyword evidence="8" id="KW-0137">Centromere</keyword>
<evidence type="ECO:0000256" key="10">
    <source>
        <dbReference type="SAM" id="Coils"/>
    </source>
</evidence>
<dbReference type="Proteomes" id="UP000275408">
    <property type="component" value="Unassembled WGS sequence"/>
</dbReference>
<feature type="region of interest" description="Disordered" evidence="11">
    <location>
        <begin position="64"/>
        <end position="97"/>
    </location>
</feature>
<comment type="similarity">
    <text evidence="3">Belongs to the CENP-U/AME1 family.</text>
</comment>
<evidence type="ECO:0000313" key="13">
    <source>
        <dbReference type="Proteomes" id="UP000275408"/>
    </source>
</evidence>
<comment type="caution">
    <text evidence="12">The sequence shown here is derived from an EMBL/GenBank/DDBJ whole genome shotgun (WGS) entry which is preliminary data.</text>
</comment>
<gene>
    <name evidence="12" type="ORF">pdam_00014901</name>
</gene>
<evidence type="ECO:0000256" key="7">
    <source>
        <dbReference type="ARBA" id="ARBA00023242"/>
    </source>
</evidence>
<feature type="compositionally biased region" description="Polar residues" evidence="11">
    <location>
        <begin position="167"/>
        <end position="181"/>
    </location>
</feature>
<dbReference type="AlphaFoldDB" id="A0A3M6UJX3"/>